<dbReference type="GO" id="GO:0005198">
    <property type="term" value="F:structural molecule activity"/>
    <property type="evidence" value="ECO:0007669"/>
    <property type="project" value="TreeGrafter"/>
</dbReference>
<evidence type="ECO:0000256" key="2">
    <source>
        <dbReference type="ARBA" id="ARBA00017934"/>
    </source>
</evidence>
<dbReference type="Gene3D" id="1.10.10.570">
    <property type="entry name" value="Winged helix' DNA-binding domain. Chain C. Domain 1"/>
    <property type="match status" value="1"/>
</dbReference>
<dbReference type="Gene3D" id="1.10.10.10">
    <property type="entry name" value="Winged helix-like DNA-binding domain superfamily/Winged helix DNA-binding domain"/>
    <property type="match status" value="1"/>
</dbReference>
<proteinExistence type="inferred from homology"/>
<dbReference type="GO" id="GO:0043328">
    <property type="term" value="P:protein transport to vacuole involved in ubiquitin-dependent protein catabolic process via the multivesicular body sorting pathway"/>
    <property type="evidence" value="ECO:0007669"/>
    <property type="project" value="TreeGrafter"/>
</dbReference>
<dbReference type="GO" id="GO:0000814">
    <property type="term" value="C:ESCRT II complex"/>
    <property type="evidence" value="ECO:0007669"/>
    <property type="project" value="InterPro"/>
</dbReference>
<accession>A0A8S3PU87</accession>
<dbReference type="SUPFAM" id="SSF46785">
    <property type="entry name" value="Winged helix' DNA-binding domain"/>
    <property type="match status" value="2"/>
</dbReference>
<dbReference type="PANTHER" id="PTHR13149:SF0">
    <property type="entry name" value="VACUOLAR PROTEIN-SORTING-ASSOCIATED PROTEIN 25"/>
    <property type="match status" value="1"/>
</dbReference>
<evidence type="ECO:0000256" key="3">
    <source>
        <dbReference type="ARBA" id="ARBA00022448"/>
    </source>
</evidence>
<protein>
    <recommendedName>
        <fullName evidence="2">Vacuolar protein-sorting-associated protein 25</fullName>
    </recommendedName>
    <alternativeName>
        <fullName evidence="5">ESCRT-II complex subunit VPS25</fullName>
    </alternativeName>
</protein>
<keyword evidence="4" id="KW-0653">Protein transport</keyword>
<evidence type="ECO:0000313" key="6">
    <source>
        <dbReference type="EMBL" id="CAG2186791.1"/>
    </source>
</evidence>
<dbReference type="InterPro" id="IPR036388">
    <property type="entry name" value="WH-like_DNA-bd_sf"/>
</dbReference>
<evidence type="ECO:0000256" key="4">
    <source>
        <dbReference type="ARBA" id="ARBA00022927"/>
    </source>
</evidence>
<dbReference type="Pfam" id="PF05871">
    <property type="entry name" value="ESCRT-II"/>
    <property type="match status" value="1"/>
</dbReference>
<evidence type="ECO:0000313" key="7">
    <source>
        <dbReference type="Proteomes" id="UP000683360"/>
    </source>
</evidence>
<reference evidence="6" key="1">
    <citation type="submission" date="2021-03" db="EMBL/GenBank/DDBJ databases">
        <authorList>
            <person name="Bekaert M."/>
        </authorList>
    </citation>
    <scope>NUCLEOTIDE SEQUENCE</scope>
</reference>
<evidence type="ECO:0000256" key="5">
    <source>
        <dbReference type="ARBA" id="ARBA00030094"/>
    </source>
</evidence>
<dbReference type="InterPro" id="IPR008570">
    <property type="entry name" value="ESCRT-II_cplx_Vps25-sub"/>
</dbReference>
<dbReference type="InterPro" id="IPR036390">
    <property type="entry name" value="WH_DNA-bd_sf"/>
</dbReference>
<keyword evidence="3" id="KW-0813">Transport</keyword>
<organism evidence="6 7">
    <name type="scientific">Mytilus edulis</name>
    <name type="common">Blue mussel</name>
    <dbReference type="NCBI Taxonomy" id="6550"/>
    <lineage>
        <taxon>Eukaryota</taxon>
        <taxon>Metazoa</taxon>
        <taxon>Spiralia</taxon>
        <taxon>Lophotrochozoa</taxon>
        <taxon>Mollusca</taxon>
        <taxon>Bivalvia</taxon>
        <taxon>Autobranchia</taxon>
        <taxon>Pteriomorphia</taxon>
        <taxon>Mytilida</taxon>
        <taxon>Mytiloidea</taxon>
        <taxon>Mytilidae</taxon>
        <taxon>Mytilinae</taxon>
        <taxon>Mytilus</taxon>
    </lineage>
</organism>
<name>A0A8S3PU87_MYTED</name>
<comment type="caution">
    <text evidence="6">The sequence shown here is derived from an EMBL/GenBank/DDBJ whole genome shotgun (WGS) entry which is preliminary data.</text>
</comment>
<comment type="similarity">
    <text evidence="1">Belongs to the VPS25 family.</text>
</comment>
<keyword evidence="7" id="KW-1185">Reference proteome</keyword>
<dbReference type="EMBL" id="CAJPWZ010000144">
    <property type="protein sequence ID" value="CAG2186791.1"/>
    <property type="molecule type" value="Genomic_DNA"/>
</dbReference>
<dbReference type="OrthoDB" id="245150at2759"/>
<evidence type="ECO:0000256" key="1">
    <source>
        <dbReference type="ARBA" id="ARBA00009674"/>
    </source>
</evidence>
<dbReference type="GO" id="GO:0042803">
    <property type="term" value="F:protein homodimerization activity"/>
    <property type="evidence" value="ECO:0007669"/>
    <property type="project" value="TreeGrafter"/>
</dbReference>
<gene>
    <name evidence="6" type="ORF">MEDL_2277</name>
</gene>
<dbReference type="PANTHER" id="PTHR13149">
    <property type="entry name" value="VACUOLAR PROTEIN SORTING-ASSOCIATED PROTEIN VPS25"/>
    <property type="match status" value="1"/>
</dbReference>
<sequence>MLQKRVQLPTHLYQIRKMSFHNRNLLNPFKLRIQPNSDTRKKQLEAWCSLILNYHKQKKSYSIDVTEILNSQLCHNKEIDRKLSLDGLYTVLDELCRTGHLEWKDPKTKKQCLIISKSMTNTVCTFYELTNGEESEGTEFHGLEKWLLLRAIKTLEAQRKAEIMMFDDSEGVKFF</sequence>
<dbReference type="InterPro" id="IPR014041">
    <property type="entry name" value="ESCRT-II_cplx_Vps25-sub_N"/>
</dbReference>
<dbReference type="Proteomes" id="UP000683360">
    <property type="component" value="Unassembled WGS sequence"/>
</dbReference>
<dbReference type="AlphaFoldDB" id="A0A8S3PU87"/>